<accession>A0A9P5ZS57</accession>
<evidence type="ECO:0000313" key="2">
    <source>
        <dbReference type="EMBL" id="KAF9491384.1"/>
    </source>
</evidence>
<feature type="compositionally biased region" description="Polar residues" evidence="1">
    <location>
        <begin position="76"/>
        <end position="90"/>
    </location>
</feature>
<protein>
    <submittedName>
        <fullName evidence="2">Uncharacterized protein</fullName>
    </submittedName>
</protein>
<feature type="region of interest" description="Disordered" evidence="1">
    <location>
        <begin position="1"/>
        <end position="56"/>
    </location>
</feature>
<comment type="caution">
    <text evidence="2">The sequence shown here is derived from an EMBL/GenBank/DDBJ whole genome shotgun (WGS) entry which is preliminary data.</text>
</comment>
<name>A0A9P5ZS57_PLEER</name>
<sequence>MPPCKPTSRGCRGTAGNEEETHLSTHTPTNVDARPPTPPCHRRQCARPKCPQRSPNIVDADAHVLQRHRRPCAPPNASNAVAHPQQSPQCHQRPRTSSDDNNTVQHPPTSPNIVARPTMLSNAQTSTHAPQHPQHHHHPHTPPIHDDHDVHPPIVVVPNIPLMPSHTPHPRRMPHPTQCHHTACPTWPHAHPMPSHPILIPCLFPLVTIASSLATPINPLGHH</sequence>
<organism evidence="2 3">
    <name type="scientific">Pleurotus eryngii</name>
    <name type="common">Boletus of the steppes</name>
    <dbReference type="NCBI Taxonomy" id="5323"/>
    <lineage>
        <taxon>Eukaryota</taxon>
        <taxon>Fungi</taxon>
        <taxon>Dikarya</taxon>
        <taxon>Basidiomycota</taxon>
        <taxon>Agaricomycotina</taxon>
        <taxon>Agaricomycetes</taxon>
        <taxon>Agaricomycetidae</taxon>
        <taxon>Agaricales</taxon>
        <taxon>Pleurotineae</taxon>
        <taxon>Pleurotaceae</taxon>
        <taxon>Pleurotus</taxon>
    </lineage>
</organism>
<reference evidence="2" key="1">
    <citation type="submission" date="2020-11" db="EMBL/GenBank/DDBJ databases">
        <authorList>
            <consortium name="DOE Joint Genome Institute"/>
            <person name="Ahrendt S."/>
            <person name="Riley R."/>
            <person name="Andreopoulos W."/>
            <person name="Labutti K."/>
            <person name="Pangilinan J."/>
            <person name="Ruiz-Duenas F.J."/>
            <person name="Barrasa J.M."/>
            <person name="Sanchez-Garcia M."/>
            <person name="Camarero S."/>
            <person name="Miyauchi S."/>
            <person name="Serrano A."/>
            <person name="Linde D."/>
            <person name="Babiker R."/>
            <person name="Drula E."/>
            <person name="Ayuso-Fernandez I."/>
            <person name="Pacheco R."/>
            <person name="Padilla G."/>
            <person name="Ferreira P."/>
            <person name="Barriuso J."/>
            <person name="Kellner H."/>
            <person name="Castanera R."/>
            <person name="Alfaro M."/>
            <person name="Ramirez L."/>
            <person name="Pisabarro A.G."/>
            <person name="Kuo A."/>
            <person name="Tritt A."/>
            <person name="Lipzen A."/>
            <person name="He G."/>
            <person name="Yan M."/>
            <person name="Ng V."/>
            <person name="Cullen D."/>
            <person name="Martin F."/>
            <person name="Rosso M.-N."/>
            <person name="Henrissat B."/>
            <person name="Hibbett D."/>
            <person name="Martinez A.T."/>
            <person name="Grigoriev I.V."/>
        </authorList>
    </citation>
    <scope>NUCLEOTIDE SEQUENCE</scope>
    <source>
        <strain evidence="2">ATCC 90797</strain>
    </source>
</reference>
<feature type="region of interest" description="Disordered" evidence="1">
    <location>
        <begin position="70"/>
        <end position="152"/>
    </location>
</feature>
<keyword evidence="3" id="KW-1185">Reference proteome</keyword>
<dbReference type="EMBL" id="MU154621">
    <property type="protein sequence ID" value="KAF9491384.1"/>
    <property type="molecule type" value="Genomic_DNA"/>
</dbReference>
<dbReference type="AlphaFoldDB" id="A0A9P5ZS57"/>
<gene>
    <name evidence="2" type="ORF">BDN71DRAFT_83888</name>
</gene>
<dbReference type="Proteomes" id="UP000807025">
    <property type="component" value="Unassembled WGS sequence"/>
</dbReference>
<proteinExistence type="predicted"/>
<evidence type="ECO:0000313" key="3">
    <source>
        <dbReference type="Proteomes" id="UP000807025"/>
    </source>
</evidence>
<feature type="compositionally biased region" description="Polar residues" evidence="1">
    <location>
        <begin position="119"/>
        <end position="129"/>
    </location>
</feature>
<evidence type="ECO:0000256" key="1">
    <source>
        <dbReference type="SAM" id="MobiDB-lite"/>
    </source>
</evidence>